<reference evidence="3 4" key="1">
    <citation type="journal article" date="2023" name="Arcadia Sci">
        <title>De novo assembly of a long-read Amblyomma americanum tick genome.</title>
        <authorList>
            <person name="Chou S."/>
            <person name="Poskanzer K.E."/>
            <person name="Rollins M."/>
            <person name="Thuy-Boun P.S."/>
        </authorList>
    </citation>
    <scope>NUCLEOTIDE SEQUENCE [LARGE SCALE GENOMIC DNA]</scope>
    <source>
        <strain evidence="3">F_SG_1</strain>
        <tissue evidence="3">Salivary glands</tissue>
    </source>
</reference>
<feature type="region of interest" description="Disordered" evidence="2">
    <location>
        <begin position="156"/>
        <end position="196"/>
    </location>
</feature>
<feature type="compositionally biased region" description="Low complexity" evidence="2">
    <location>
        <begin position="375"/>
        <end position="386"/>
    </location>
</feature>
<feature type="compositionally biased region" description="Basic and acidic residues" evidence="2">
    <location>
        <begin position="808"/>
        <end position="819"/>
    </location>
</feature>
<proteinExistence type="predicted"/>
<feature type="compositionally biased region" description="Basic and acidic residues" evidence="2">
    <location>
        <begin position="315"/>
        <end position="342"/>
    </location>
</feature>
<keyword evidence="1" id="KW-0175">Coiled coil</keyword>
<feature type="compositionally biased region" description="Low complexity" evidence="2">
    <location>
        <begin position="343"/>
        <end position="356"/>
    </location>
</feature>
<feature type="compositionally biased region" description="Pro residues" evidence="2">
    <location>
        <begin position="734"/>
        <end position="745"/>
    </location>
</feature>
<dbReference type="AlphaFoldDB" id="A0AAQ4DDZ4"/>
<accession>A0AAQ4DDZ4</accession>
<organism evidence="3 4">
    <name type="scientific">Amblyomma americanum</name>
    <name type="common">Lone star tick</name>
    <dbReference type="NCBI Taxonomy" id="6943"/>
    <lineage>
        <taxon>Eukaryota</taxon>
        <taxon>Metazoa</taxon>
        <taxon>Ecdysozoa</taxon>
        <taxon>Arthropoda</taxon>
        <taxon>Chelicerata</taxon>
        <taxon>Arachnida</taxon>
        <taxon>Acari</taxon>
        <taxon>Parasitiformes</taxon>
        <taxon>Ixodida</taxon>
        <taxon>Ixodoidea</taxon>
        <taxon>Ixodidae</taxon>
        <taxon>Amblyomminae</taxon>
        <taxon>Amblyomma</taxon>
    </lineage>
</organism>
<feature type="compositionally biased region" description="Polar residues" evidence="2">
    <location>
        <begin position="304"/>
        <end position="313"/>
    </location>
</feature>
<dbReference type="Proteomes" id="UP001321473">
    <property type="component" value="Unassembled WGS sequence"/>
</dbReference>
<feature type="region of interest" description="Disordered" evidence="2">
    <location>
        <begin position="266"/>
        <end position="433"/>
    </location>
</feature>
<feature type="non-terminal residue" evidence="3">
    <location>
        <position position="888"/>
    </location>
</feature>
<keyword evidence="4" id="KW-1185">Reference proteome</keyword>
<feature type="compositionally biased region" description="Pro residues" evidence="2">
    <location>
        <begin position="629"/>
        <end position="641"/>
    </location>
</feature>
<feature type="region of interest" description="Disordered" evidence="2">
    <location>
        <begin position="566"/>
        <end position="823"/>
    </location>
</feature>
<evidence type="ECO:0000256" key="2">
    <source>
        <dbReference type="SAM" id="MobiDB-lite"/>
    </source>
</evidence>
<name>A0AAQ4DDZ4_AMBAM</name>
<feature type="compositionally biased region" description="Basic and acidic residues" evidence="2">
    <location>
        <begin position="266"/>
        <end position="275"/>
    </location>
</feature>
<sequence>MHGMNIALGSSTFLPYLFAAIAWITASSHASRQFQLRQEACQRIWPSAVSTRRTPCYYPCVLYSRSRVAYKIMQREQDGSPCWDPGRGICFSGRCYAIRSNGQEFNNQQDFNEMQQVLRRFRRHSHSRTLRKFKRQIFESLRSKIEHEKERLFGSFEDSSSEESSSSSSRNKKKREKHGSRASDKKRNKHGDLRRRIIDSRERLDRRRERLREYLAEKREERHRRREELAEKVTTAAATVATVLKERLQNATDRLKDTLRLDEHKEDKRELEKSGKVGTLGPFNGGTRGPTPGIYSKPKVDKISGSSFRSPNGETPRRASTKVDRHPVRGYREREVGRRTFEAKTGNGTHGAAGNAFEVRETGVSRGRGSKDINPTRVTVKPPVVTSERGKLQEAAEINRPGAKPAVISKTDHKFNASSIPETENIPKKTIRNPLEGISEMKRKEESENVLVVPKTPALGPVTRARAPKKTNETIRIPLPAVPDAKSELTTLPPNKPRGGSTNLTIPKITEKPVPKIAPPAVPQAETGLPAHPPNRPQSVLTPLTPIIPEKPVVEITPPVVREAKTELPALPPSKPQGAPTPMTRPKISEKPVPEIAPPAVPEDKAELPALAPSRRASAPTAVSLPNIPEEPVPEKAPPSVPEAKTELPALAPSRPPSAPTAITSPKIPQNLVPEIAPPAVPGAKTELPALASSIPPSAPTPMTPPKIAEKPVPEIAPPAVPEDKAELPALAPSIPPSVPTPMTPPRILGKPEPETASPAVPEAFASNKKQSARTPLTMPMITEKPLPESSLGAGLRSNATPTPTAKPESDWGDPKNNECGEDTCSLDSEVPRLSDLQQGFLGLCLGKGGRPFLKNSRKPSVPGLLISLEESLTNIIEYFRHLGTSVE</sequence>
<dbReference type="EMBL" id="JARKHS020032065">
    <property type="protein sequence ID" value="KAK8760684.1"/>
    <property type="molecule type" value="Genomic_DNA"/>
</dbReference>
<feature type="compositionally biased region" description="Basic and acidic residues" evidence="2">
    <location>
        <begin position="179"/>
        <end position="196"/>
    </location>
</feature>
<gene>
    <name evidence="3" type="ORF">V5799_028047</name>
</gene>
<protein>
    <submittedName>
        <fullName evidence="3">Uncharacterized protein</fullName>
    </submittedName>
</protein>
<comment type="caution">
    <text evidence="3">The sequence shown here is derived from an EMBL/GenBank/DDBJ whole genome shotgun (WGS) entry which is preliminary data.</text>
</comment>
<feature type="coiled-coil region" evidence="1">
    <location>
        <begin position="201"/>
        <end position="261"/>
    </location>
</feature>
<evidence type="ECO:0000313" key="3">
    <source>
        <dbReference type="EMBL" id="KAK8760684.1"/>
    </source>
</evidence>
<feature type="compositionally biased region" description="Low complexity" evidence="2">
    <location>
        <begin position="608"/>
        <end position="620"/>
    </location>
</feature>
<evidence type="ECO:0000313" key="4">
    <source>
        <dbReference type="Proteomes" id="UP001321473"/>
    </source>
</evidence>
<evidence type="ECO:0000256" key="1">
    <source>
        <dbReference type="SAM" id="Coils"/>
    </source>
</evidence>
<feature type="region of interest" description="Disordered" evidence="2">
    <location>
        <begin position="461"/>
        <end position="544"/>
    </location>
</feature>